<evidence type="ECO:0000313" key="2">
    <source>
        <dbReference type="EMBL" id="TRO78326.1"/>
    </source>
</evidence>
<dbReference type="SUPFAM" id="SSF89155">
    <property type="entry name" value="TorD-like"/>
    <property type="match status" value="1"/>
</dbReference>
<dbReference type="Proteomes" id="UP000317155">
    <property type="component" value="Unassembled WGS sequence"/>
</dbReference>
<dbReference type="EMBL" id="VJVV01000019">
    <property type="protein sequence ID" value="TRO78326.1"/>
    <property type="molecule type" value="Genomic_DNA"/>
</dbReference>
<dbReference type="InterPro" id="IPR020945">
    <property type="entry name" value="DMSO/NO3_reduct_chaperone"/>
</dbReference>
<sequence>MLHVSERKQLYRFLAGLFAYPDQELVTALARGEAAEAVRLTGFEEAPPVLAEDDPLAELEAGFTDLFINRLGGVPAPPYGSIYLEQAGILMGASTLKVLDAYRREGLSLEGSGEPPDYLATELEFLYYLVGQEEEALQQRQVEAARDFSLKQRAFVSELLSPWLPVFCRRLEAAPGGHPLYLWGGRLLQRFGELEEDWLKRLP</sequence>
<evidence type="ECO:0000313" key="3">
    <source>
        <dbReference type="Proteomes" id="UP000317155"/>
    </source>
</evidence>
<reference evidence="2 3" key="1">
    <citation type="submission" date="2019-07" db="EMBL/GenBank/DDBJ databases">
        <title>Insights of Desulfuromonas acetexigens electromicrobiology.</title>
        <authorList>
            <person name="Katuri K."/>
            <person name="Sapireddy V."/>
            <person name="Shaw D.R."/>
            <person name="Saikaly P."/>
        </authorList>
    </citation>
    <scope>NUCLEOTIDE SEQUENCE [LARGE SCALE GENOMIC DNA]</scope>
    <source>
        <strain evidence="2 3">2873</strain>
    </source>
</reference>
<evidence type="ECO:0000256" key="1">
    <source>
        <dbReference type="ARBA" id="ARBA00023186"/>
    </source>
</evidence>
<dbReference type="InterPro" id="IPR050289">
    <property type="entry name" value="TorD/DmsD_chaperones"/>
</dbReference>
<dbReference type="PANTHER" id="PTHR34227">
    <property type="entry name" value="CHAPERONE PROTEIN YCDY"/>
    <property type="match status" value="1"/>
</dbReference>
<keyword evidence="1" id="KW-0143">Chaperone</keyword>
<dbReference type="Gene3D" id="1.10.3480.10">
    <property type="entry name" value="TorD-like"/>
    <property type="match status" value="1"/>
</dbReference>
<accession>A0A550J520</accession>
<dbReference type="InterPro" id="IPR036411">
    <property type="entry name" value="TorD-like_sf"/>
</dbReference>
<comment type="caution">
    <text evidence="2">The sequence shown here is derived from an EMBL/GenBank/DDBJ whole genome shotgun (WGS) entry which is preliminary data.</text>
</comment>
<name>A0A550J520_9BACT</name>
<gene>
    <name evidence="2" type="ORF">FL622_16585</name>
</gene>
<protein>
    <submittedName>
        <fullName evidence="2">Molecular chaperone TorD family protein</fullName>
    </submittedName>
</protein>
<dbReference type="PANTHER" id="PTHR34227:SF1">
    <property type="entry name" value="DIMETHYL SULFOXIDE REDUCTASE CHAPERONE-RELATED"/>
    <property type="match status" value="1"/>
</dbReference>
<dbReference type="OrthoDB" id="13061at2"/>
<organism evidence="2 3">
    <name type="scientific">Trichloromonas acetexigens</name>
    <dbReference type="NCBI Taxonomy" id="38815"/>
    <lineage>
        <taxon>Bacteria</taxon>
        <taxon>Pseudomonadati</taxon>
        <taxon>Thermodesulfobacteriota</taxon>
        <taxon>Desulfuromonadia</taxon>
        <taxon>Desulfuromonadales</taxon>
        <taxon>Trichloromonadaceae</taxon>
        <taxon>Trichloromonas</taxon>
    </lineage>
</organism>
<dbReference type="Pfam" id="PF02613">
    <property type="entry name" value="Nitrate_red_del"/>
    <property type="match status" value="1"/>
</dbReference>
<dbReference type="AlphaFoldDB" id="A0A550J520"/>
<proteinExistence type="predicted"/>
<keyword evidence="3" id="KW-1185">Reference proteome</keyword>